<dbReference type="CDD" id="cd06170">
    <property type="entry name" value="LuxR_C_like"/>
    <property type="match status" value="1"/>
</dbReference>
<dbReference type="Proteomes" id="UP000319941">
    <property type="component" value="Unassembled WGS sequence"/>
</dbReference>
<name>A0A558HS28_9GAMM</name>
<dbReference type="EMBL" id="VNFH01000003">
    <property type="protein sequence ID" value="TVU71943.1"/>
    <property type="molecule type" value="Genomic_DNA"/>
</dbReference>
<accession>A0A558HS28</accession>
<dbReference type="Gene3D" id="1.10.10.10">
    <property type="entry name" value="Winged helix-like DNA-binding domain superfamily/Winged helix DNA-binding domain"/>
    <property type="match status" value="1"/>
</dbReference>
<keyword evidence="4" id="KW-1185">Reference proteome</keyword>
<dbReference type="Gene3D" id="3.40.50.2300">
    <property type="match status" value="1"/>
</dbReference>
<dbReference type="InterPro" id="IPR036388">
    <property type="entry name" value="WH-like_DNA-bd_sf"/>
</dbReference>
<dbReference type="PROSITE" id="PS50043">
    <property type="entry name" value="HTH_LUXR_2"/>
    <property type="match status" value="1"/>
</dbReference>
<sequence length="212" mass="24554">MSSTRILFVTAPSPQTELFVDYLREKLQCDVEACDHEALLPSAPCLALIDSAQCNLTQMIRWGGIDKIAAFNVEHIDDAVSLLLNIPFIGIFYRHDSLSQISQGIEKILNNEIWLTRSMMQTLIRHYRQQQQIAFHPVMGLTQRELEILSLISSQQSNSDIAQRLMLSQHTVKSHLYNIFRKIRVHNRHQAIEWAHEHLNFYIPQRSSHPET</sequence>
<evidence type="ECO:0000313" key="3">
    <source>
        <dbReference type="EMBL" id="TVU71943.1"/>
    </source>
</evidence>
<dbReference type="SMART" id="SM00421">
    <property type="entry name" value="HTH_LUXR"/>
    <property type="match status" value="1"/>
</dbReference>
<dbReference type="SUPFAM" id="SSF46894">
    <property type="entry name" value="C-terminal effector domain of the bipartite response regulators"/>
    <property type="match status" value="1"/>
</dbReference>
<dbReference type="PANTHER" id="PTHR43214:SF38">
    <property type="entry name" value="NITRATE_NITRITE RESPONSE REGULATOR PROTEIN NARL"/>
    <property type="match status" value="1"/>
</dbReference>
<dbReference type="STRING" id="553385.GCA_000591415_00696"/>
<gene>
    <name evidence="3" type="ORF">FQP86_05290</name>
</gene>
<dbReference type="OrthoDB" id="561214at2"/>
<dbReference type="Pfam" id="PF00196">
    <property type="entry name" value="GerE"/>
    <property type="match status" value="1"/>
</dbReference>
<keyword evidence="1" id="KW-0238">DNA-binding</keyword>
<feature type="domain" description="HTH luxR-type" evidence="2">
    <location>
        <begin position="133"/>
        <end position="199"/>
    </location>
</feature>
<reference evidence="3 4" key="1">
    <citation type="submission" date="2019-07" db="EMBL/GenBank/DDBJ databases">
        <title>Diversity of Bacteria from Kongsfjorden, Arctic.</title>
        <authorList>
            <person name="Yu Y."/>
        </authorList>
    </citation>
    <scope>NUCLEOTIDE SEQUENCE [LARGE SCALE GENOMIC DNA]</scope>
    <source>
        <strain evidence="3 4">SM1923</strain>
    </source>
</reference>
<dbReference type="InterPro" id="IPR039420">
    <property type="entry name" value="WalR-like"/>
</dbReference>
<evidence type="ECO:0000259" key="2">
    <source>
        <dbReference type="PROSITE" id="PS50043"/>
    </source>
</evidence>
<dbReference type="InterPro" id="IPR000792">
    <property type="entry name" value="Tscrpt_reg_LuxR_C"/>
</dbReference>
<dbReference type="GO" id="GO:0006355">
    <property type="term" value="P:regulation of DNA-templated transcription"/>
    <property type="evidence" value="ECO:0007669"/>
    <property type="project" value="InterPro"/>
</dbReference>
<dbReference type="AlphaFoldDB" id="A0A558HS28"/>
<protein>
    <submittedName>
        <fullName evidence="3">Helix-turn-helix transcriptional regulator</fullName>
    </submittedName>
</protein>
<organism evidence="3 4">
    <name type="scientific">Cobetia crustatorum</name>
    <dbReference type="NCBI Taxonomy" id="553385"/>
    <lineage>
        <taxon>Bacteria</taxon>
        <taxon>Pseudomonadati</taxon>
        <taxon>Pseudomonadota</taxon>
        <taxon>Gammaproteobacteria</taxon>
        <taxon>Oceanospirillales</taxon>
        <taxon>Halomonadaceae</taxon>
        <taxon>Cobetia</taxon>
    </lineage>
</organism>
<proteinExistence type="predicted"/>
<dbReference type="PRINTS" id="PR00038">
    <property type="entry name" value="HTHLUXR"/>
</dbReference>
<evidence type="ECO:0000313" key="4">
    <source>
        <dbReference type="Proteomes" id="UP000319941"/>
    </source>
</evidence>
<comment type="caution">
    <text evidence="3">The sequence shown here is derived from an EMBL/GenBank/DDBJ whole genome shotgun (WGS) entry which is preliminary data.</text>
</comment>
<dbReference type="PANTHER" id="PTHR43214">
    <property type="entry name" value="TWO-COMPONENT RESPONSE REGULATOR"/>
    <property type="match status" value="1"/>
</dbReference>
<dbReference type="GO" id="GO:0003677">
    <property type="term" value="F:DNA binding"/>
    <property type="evidence" value="ECO:0007669"/>
    <property type="project" value="UniProtKB-KW"/>
</dbReference>
<evidence type="ECO:0000256" key="1">
    <source>
        <dbReference type="ARBA" id="ARBA00023125"/>
    </source>
</evidence>
<dbReference type="RefSeq" id="WP_024951027.1">
    <property type="nucleotide sequence ID" value="NZ_CAWOWR010000087.1"/>
</dbReference>
<dbReference type="InterPro" id="IPR016032">
    <property type="entry name" value="Sig_transdc_resp-reg_C-effctor"/>
</dbReference>